<name>A0A0W4ZJ21_PNEC8</name>
<dbReference type="GO" id="GO:0016272">
    <property type="term" value="C:prefoldin complex"/>
    <property type="evidence" value="ECO:0007669"/>
    <property type="project" value="EnsemblFungi"/>
</dbReference>
<keyword evidence="5" id="KW-1185">Reference proteome</keyword>
<evidence type="ECO:0000256" key="3">
    <source>
        <dbReference type="SAM" id="Coils"/>
    </source>
</evidence>
<dbReference type="GO" id="GO:0015631">
    <property type="term" value="F:tubulin binding"/>
    <property type="evidence" value="ECO:0007669"/>
    <property type="project" value="EnsemblFungi"/>
</dbReference>
<dbReference type="Gene3D" id="1.10.287.370">
    <property type="match status" value="1"/>
</dbReference>
<dbReference type="GO" id="GO:0051082">
    <property type="term" value="F:unfolded protein binding"/>
    <property type="evidence" value="ECO:0007669"/>
    <property type="project" value="InterPro"/>
</dbReference>
<dbReference type="GO" id="GO:0006457">
    <property type="term" value="P:protein folding"/>
    <property type="evidence" value="ECO:0007669"/>
    <property type="project" value="InterPro"/>
</dbReference>
<sequence length="114" mass="13444">MLVEQKKNESDLSQQYNLYKQSLQHLAQKIVDLEVESNEHTLVIETLMNHPSERKCFRMIGGVLVEKNVKEVLPSLKTNQEGIKSMIEQLSKQYKTQEEQFNKWQKDNNIKIIQ</sequence>
<dbReference type="SUPFAM" id="SSF46579">
    <property type="entry name" value="Prefoldin"/>
    <property type="match status" value="1"/>
</dbReference>
<dbReference type="AlphaFoldDB" id="A0A0W4ZJ21"/>
<dbReference type="RefSeq" id="XP_018225905.1">
    <property type="nucleotide sequence ID" value="XM_018370200.1"/>
</dbReference>
<proteinExistence type="inferred from homology"/>
<protein>
    <recommendedName>
        <fullName evidence="6">Prefoldin subunit 2</fullName>
    </recommendedName>
</protein>
<dbReference type="GO" id="GO:0005737">
    <property type="term" value="C:cytoplasm"/>
    <property type="evidence" value="ECO:0007669"/>
    <property type="project" value="EnsemblFungi"/>
</dbReference>
<dbReference type="PANTHER" id="PTHR13303">
    <property type="entry name" value="PREFOLDIN SUBUNIT 2"/>
    <property type="match status" value="1"/>
</dbReference>
<dbReference type="InterPro" id="IPR027235">
    <property type="entry name" value="PFD2"/>
</dbReference>
<keyword evidence="2" id="KW-0143">Chaperone</keyword>
<dbReference type="Proteomes" id="UP000054454">
    <property type="component" value="Unassembled WGS sequence"/>
</dbReference>
<dbReference type="GO" id="GO:0007021">
    <property type="term" value="P:tubulin complex assembly"/>
    <property type="evidence" value="ECO:0007669"/>
    <property type="project" value="EnsemblFungi"/>
</dbReference>
<organism evidence="4 5">
    <name type="scientific">Pneumocystis carinii (strain B80)</name>
    <name type="common">Rat pneumocystis pneumonia agent</name>
    <name type="synonym">Pneumocystis carinii f. sp. carinii</name>
    <dbReference type="NCBI Taxonomy" id="1408658"/>
    <lineage>
        <taxon>Eukaryota</taxon>
        <taxon>Fungi</taxon>
        <taxon>Dikarya</taxon>
        <taxon>Ascomycota</taxon>
        <taxon>Taphrinomycotina</taxon>
        <taxon>Pneumocystomycetes</taxon>
        <taxon>Pneumocystaceae</taxon>
        <taxon>Pneumocystis</taxon>
    </lineage>
</organism>
<evidence type="ECO:0000256" key="1">
    <source>
        <dbReference type="ARBA" id="ARBA00008045"/>
    </source>
</evidence>
<dbReference type="Pfam" id="PF01920">
    <property type="entry name" value="Prefoldin_2"/>
    <property type="match status" value="1"/>
</dbReference>
<accession>A0A0W4ZJ21</accession>
<reference evidence="5" key="1">
    <citation type="journal article" date="2016" name="Nat. Commun.">
        <title>Genome analysis of three Pneumocystis species reveals adaptation mechanisms to life exclusively in mammalian hosts.</title>
        <authorList>
            <person name="Ma L."/>
            <person name="Chen Z."/>
            <person name="Huang D.W."/>
            <person name="Kutty G."/>
            <person name="Ishihara M."/>
            <person name="Wang H."/>
            <person name="Abouelleil A."/>
            <person name="Bishop L."/>
            <person name="Davey E."/>
            <person name="Deng R."/>
            <person name="Deng X."/>
            <person name="Fan L."/>
            <person name="Fantoni G."/>
            <person name="Fitzgerald M."/>
            <person name="Gogineni E."/>
            <person name="Goldberg J.M."/>
            <person name="Handley G."/>
            <person name="Hu X."/>
            <person name="Huber C."/>
            <person name="Jiao X."/>
            <person name="Jones K."/>
            <person name="Levin J.Z."/>
            <person name="Liu Y."/>
            <person name="Macdonald P."/>
            <person name="Melnikov A."/>
            <person name="Raley C."/>
            <person name="Sassi M."/>
            <person name="Sherman B.T."/>
            <person name="Song X."/>
            <person name="Sykes S."/>
            <person name="Tran B."/>
            <person name="Walsh L."/>
            <person name="Xia Y."/>
            <person name="Yang J."/>
            <person name="Young S."/>
            <person name="Zeng Q."/>
            <person name="Zheng X."/>
            <person name="Stephens R."/>
            <person name="Nusbaum C."/>
            <person name="Birren B.W."/>
            <person name="Azadi P."/>
            <person name="Lempicki R.A."/>
            <person name="Cuomo C.A."/>
            <person name="Kovacs J.A."/>
        </authorList>
    </citation>
    <scope>NUCLEOTIDE SEQUENCE [LARGE SCALE GENOMIC DNA]</scope>
    <source>
        <strain evidence="5">B80</strain>
    </source>
</reference>
<evidence type="ECO:0000256" key="2">
    <source>
        <dbReference type="ARBA" id="ARBA00023186"/>
    </source>
</evidence>
<keyword evidence="3" id="KW-0175">Coiled coil</keyword>
<comment type="caution">
    <text evidence="4">The sequence shown here is derived from an EMBL/GenBank/DDBJ whole genome shotgun (WGS) entry which is preliminary data.</text>
</comment>
<dbReference type="OrthoDB" id="29646at2759"/>
<evidence type="ECO:0008006" key="6">
    <source>
        <dbReference type="Google" id="ProtNLM"/>
    </source>
</evidence>
<gene>
    <name evidence="4" type="ORF">T552_01622</name>
</gene>
<dbReference type="FunFam" id="1.10.287.370:FF:000002">
    <property type="entry name" value="Prefoldin subunit 2"/>
    <property type="match status" value="1"/>
</dbReference>
<dbReference type="VEuPathDB" id="FungiDB:T552_01622"/>
<dbReference type="GeneID" id="28936403"/>
<dbReference type="InterPro" id="IPR002777">
    <property type="entry name" value="PFD_beta-like"/>
</dbReference>
<comment type="similarity">
    <text evidence="1">Belongs to the prefoldin subunit beta family.</text>
</comment>
<evidence type="ECO:0000313" key="4">
    <source>
        <dbReference type="EMBL" id="KTW28362.1"/>
    </source>
</evidence>
<dbReference type="EMBL" id="LFVZ01000007">
    <property type="protein sequence ID" value="KTW28362.1"/>
    <property type="molecule type" value="Genomic_DNA"/>
</dbReference>
<dbReference type="InterPro" id="IPR009053">
    <property type="entry name" value="Prefoldin"/>
</dbReference>
<evidence type="ECO:0000313" key="5">
    <source>
        <dbReference type="Proteomes" id="UP000054454"/>
    </source>
</evidence>
<feature type="coiled-coil region" evidence="3">
    <location>
        <begin position="80"/>
        <end position="107"/>
    </location>
</feature>
<dbReference type="CDD" id="cd23163">
    <property type="entry name" value="Prefoldin_2"/>
    <property type="match status" value="1"/>
</dbReference>